<feature type="region of interest" description="Disordered" evidence="4">
    <location>
        <begin position="36"/>
        <end position="57"/>
    </location>
</feature>
<proteinExistence type="predicted"/>
<dbReference type="Gene3D" id="2.130.10.10">
    <property type="entry name" value="YVTN repeat-like/Quinoprotein amine dehydrogenase"/>
    <property type="match status" value="1"/>
</dbReference>
<keyword evidence="2" id="KW-0677">Repeat</keyword>
<feature type="repeat" description="WD" evidence="3">
    <location>
        <begin position="425"/>
        <end position="468"/>
    </location>
</feature>
<dbReference type="InterPro" id="IPR052254">
    <property type="entry name" value="CUL4-DDB1_E3_ligase_receptor"/>
</dbReference>
<evidence type="ECO:0000256" key="3">
    <source>
        <dbReference type="PROSITE-ProRule" id="PRU00221"/>
    </source>
</evidence>
<dbReference type="PROSITE" id="PS50082">
    <property type="entry name" value="WD_REPEATS_2"/>
    <property type="match status" value="1"/>
</dbReference>
<dbReference type="AlphaFoldDB" id="A0A5A7UFC1"/>
<dbReference type="EMBL" id="SSTE01010327">
    <property type="protein sequence ID" value="KAA0052415.1"/>
    <property type="molecule type" value="Genomic_DNA"/>
</dbReference>
<dbReference type="InterPro" id="IPR036322">
    <property type="entry name" value="WD40_repeat_dom_sf"/>
</dbReference>
<dbReference type="SUPFAM" id="SSF50978">
    <property type="entry name" value="WD40 repeat-like"/>
    <property type="match status" value="1"/>
</dbReference>
<evidence type="ECO:0000256" key="2">
    <source>
        <dbReference type="ARBA" id="ARBA00022737"/>
    </source>
</evidence>
<accession>A0A5A7UFC1</accession>
<reference evidence="5 6" key="1">
    <citation type="submission" date="2019-08" db="EMBL/GenBank/DDBJ databases">
        <title>Draft genome sequences of two oriental melons (Cucumis melo L. var makuwa).</title>
        <authorList>
            <person name="Kwon S.-Y."/>
        </authorList>
    </citation>
    <scope>NUCLEOTIDE SEQUENCE [LARGE SCALE GENOMIC DNA]</scope>
    <source>
        <strain evidence="6">cv. SW 3</strain>
        <tissue evidence="5">Leaf</tissue>
    </source>
</reference>
<evidence type="ECO:0000313" key="6">
    <source>
        <dbReference type="Proteomes" id="UP000321393"/>
    </source>
</evidence>
<dbReference type="Pfam" id="PF00400">
    <property type="entry name" value="WD40"/>
    <property type="match status" value="2"/>
</dbReference>
<dbReference type="InterPro" id="IPR015943">
    <property type="entry name" value="WD40/YVTN_repeat-like_dom_sf"/>
</dbReference>
<sequence length="517" mass="56898">MPNLPLYTSIADLPGYYYDAQKNRYFPLKGPIPGSSHASSSSSSAPHHKPVSDSTPTVNSYLKADLRTVKLIQARELYGDVIASGKARCNFKEKFQNFLASKPVFWKFRGTDTMGDSALQEMPINVDTLEGQRESSVLLTGNISGSLSFFGVGGGDQHIGHPVNCCPELVWPSAGENQMFGEVPGDIWQLSGASLQMSSNISCIKLFKKCSPLVHDDVSDIQHALISTLGSDISGGSVYILNLIEPLDFNRTIPVIRRRIHEVASFNCSIWTADCQSSGGRAVIGTNMGAASVDMGTGRISWILHGKSDIFALQLIHSENVVLCGLRNGMIVTIDTRERQEVAKRLLRHRIPYLPIDRRNSRTSSQQWYKLTGNIFPSCTVKMPSSISSLVSLQFDDRYFLASSMDGSVKLYDHRLIQRGAVQTYDGHANSHTRVQLGVDPTETFVTSGGEDCKFRLWNIKSGKLIFEDKFGDAVPSTICWRRAGRGQNGYLGCEANCSGAWLGSQGGIHYVNWPRT</sequence>
<keyword evidence="1 3" id="KW-0853">WD repeat</keyword>
<protein>
    <submittedName>
        <fullName evidence="5">DDB1-and CUL4-associated factor 4-like isoform X1</fullName>
    </submittedName>
</protein>
<dbReference type="InterPro" id="IPR001680">
    <property type="entry name" value="WD40_rpt"/>
</dbReference>
<evidence type="ECO:0000256" key="1">
    <source>
        <dbReference type="ARBA" id="ARBA00022574"/>
    </source>
</evidence>
<dbReference type="PANTHER" id="PTHR44472:SF1">
    <property type="entry name" value="DDB1 AND CUL4 ASSOCIATED FACTOR 4"/>
    <property type="match status" value="1"/>
</dbReference>
<comment type="caution">
    <text evidence="5">The sequence shown here is derived from an EMBL/GenBank/DDBJ whole genome shotgun (WGS) entry which is preliminary data.</text>
</comment>
<name>A0A5A7UFC1_CUCMM</name>
<evidence type="ECO:0000313" key="5">
    <source>
        <dbReference type="EMBL" id="KAA0052415.1"/>
    </source>
</evidence>
<dbReference type="SMART" id="SM00320">
    <property type="entry name" value="WD40"/>
    <property type="match status" value="3"/>
</dbReference>
<dbReference type="Proteomes" id="UP000321393">
    <property type="component" value="Unassembled WGS sequence"/>
</dbReference>
<evidence type="ECO:0000256" key="4">
    <source>
        <dbReference type="SAM" id="MobiDB-lite"/>
    </source>
</evidence>
<dbReference type="OrthoDB" id="128867at2759"/>
<dbReference type="STRING" id="1194695.A0A5A7UFC1"/>
<feature type="compositionally biased region" description="Low complexity" evidence="4">
    <location>
        <begin position="36"/>
        <end position="45"/>
    </location>
</feature>
<gene>
    <name evidence="5" type="ORF">E6C27_scaffold120G00100</name>
</gene>
<dbReference type="PANTHER" id="PTHR44472">
    <property type="entry name" value="DDB1- AND CUL4-ASSOCIATED FACTOR 4-RELATED"/>
    <property type="match status" value="1"/>
</dbReference>
<organism evidence="5 6">
    <name type="scientific">Cucumis melo var. makuwa</name>
    <name type="common">Oriental melon</name>
    <dbReference type="NCBI Taxonomy" id="1194695"/>
    <lineage>
        <taxon>Eukaryota</taxon>
        <taxon>Viridiplantae</taxon>
        <taxon>Streptophyta</taxon>
        <taxon>Embryophyta</taxon>
        <taxon>Tracheophyta</taxon>
        <taxon>Spermatophyta</taxon>
        <taxon>Magnoliopsida</taxon>
        <taxon>eudicotyledons</taxon>
        <taxon>Gunneridae</taxon>
        <taxon>Pentapetalae</taxon>
        <taxon>rosids</taxon>
        <taxon>fabids</taxon>
        <taxon>Cucurbitales</taxon>
        <taxon>Cucurbitaceae</taxon>
        <taxon>Benincaseae</taxon>
        <taxon>Cucumis</taxon>
    </lineage>
</organism>